<comment type="caution">
    <text evidence="2">The sequence shown here is derived from an EMBL/GenBank/DDBJ whole genome shotgun (WGS) entry which is preliminary data.</text>
</comment>
<evidence type="ECO:0000256" key="1">
    <source>
        <dbReference type="SAM" id="MobiDB-lite"/>
    </source>
</evidence>
<name>A0A4Q2TYZ4_9HYPH</name>
<dbReference type="OrthoDB" id="5356953at2"/>
<organism evidence="2 3">
    <name type="scientific">Lichenibacterium minor</name>
    <dbReference type="NCBI Taxonomy" id="2316528"/>
    <lineage>
        <taxon>Bacteria</taxon>
        <taxon>Pseudomonadati</taxon>
        <taxon>Pseudomonadota</taxon>
        <taxon>Alphaproteobacteria</taxon>
        <taxon>Hyphomicrobiales</taxon>
        <taxon>Lichenihabitantaceae</taxon>
        <taxon>Lichenibacterium</taxon>
    </lineage>
</organism>
<evidence type="ECO:0000313" key="3">
    <source>
        <dbReference type="Proteomes" id="UP000290759"/>
    </source>
</evidence>
<dbReference type="AlphaFoldDB" id="A0A4Q2TYZ4"/>
<dbReference type="EMBL" id="QYBB01000057">
    <property type="protein sequence ID" value="RYC29323.1"/>
    <property type="molecule type" value="Genomic_DNA"/>
</dbReference>
<dbReference type="InterPro" id="IPR036102">
    <property type="entry name" value="OsmC/Ohrsf"/>
</dbReference>
<protein>
    <submittedName>
        <fullName evidence="2">OsmC family peroxiredoxin</fullName>
    </submittedName>
</protein>
<reference evidence="2 3" key="1">
    <citation type="submission" date="2018-12" db="EMBL/GenBank/DDBJ databases">
        <authorList>
            <person name="Grouzdev D.S."/>
            <person name="Krutkina M.S."/>
        </authorList>
    </citation>
    <scope>NUCLEOTIDE SEQUENCE [LARGE SCALE GENOMIC DNA]</scope>
    <source>
        <strain evidence="2 3">RmlP026</strain>
    </source>
</reference>
<dbReference type="PANTHER" id="PTHR35368">
    <property type="entry name" value="HYDROPEROXIDE REDUCTASE"/>
    <property type="match status" value="1"/>
</dbReference>
<dbReference type="Gene3D" id="3.30.300.20">
    <property type="match status" value="1"/>
</dbReference>
<accession>A0A4Q2TYZ4</accession>
<keyword evidence="3" id="KW-1185">Reference proteome</keyword>
<sequence length="146" mass="15693">MPDVDRPSSTPENLRRLACRTVATARLRQRHHVRHLEPFGSGTAEPAEEGTLLSEDEEPHPSEMLLAALGACLTVSIQANAVARGIPLRKLEVHTGGDIDSSALWATGPRRPGPLGFESISVDILIDAEITSVKVVENCWVLTAGL</sequence>
<gene>
    <name evidence="2" type="ORF">D3273_24505</name>
</gene>
<dbReference type="Proteomes" id="UP000290759">
    <property type="component" value="Unassembled WGS sequence"/>
</dbReference>
<proteinExistence type="predicted"/>
<dbReference type="Pfam" id="PF02566">
    <property type="entry name" value="OsmC"/>
    <property type="match status" value="1"/>
</dbReference>
<dbReference type="InterPro" id="IPR015946">
    <property type="entry name" value="KH_dom-like_a/b"/>
</dbReference>
<dbReference type="InterPro" id="IPR003718">
    <property type="entry name" value="OsmC/Ohr_fam"/>
</dbReference>
<dbReference type="SUPFAM" id="SSF82784">
    <property type="entry name" value="OsmC-like"/>
    <property type="match status" value="1"/>
</dbReference>
<evidence type="ECO:0000313" key="2">
    <source>
        <dbReference type="EMBL" id="RYC29323.1"/>
    </source>
</evidence>
<dbReference type="InterPro" id="IPR052924">
    <property type="entry name" value="OsmC/Ohr_hydroprdx_reductase"/>
</dbReference>
<reference evidence="2 3" key="2">
    <citation type="submission" date="2019-02" db="EMBL/GenBank/DDBJ databases">
        <title>'Lichenibacterium ramalinii' gen. nov. sp. nov., 'Lichenibacterium minor' gen. nov. sp. nov.</title>
        <authorList>
            <person name="Pankratov T."/>
        </authorList>
    </citation>
    <scope>NUCLEOTIDE SEQUENCE [LARGE SCALE GENOMIC DNA]</scope>
    <source>
        <strain evidence="2 3">RmlP026</strain>
    </source>
</reference>
<feature type="region of interest" description="Disordered" evidence="1">
    <location>
        <begin position="33"/>
        <end position="59"/>
    </location>
</feature>
<dbReference type="PANTHER" id="PTHR35368:SF1">
    <property type="entry name" value="HYDROPEROXIDE REDUCTASE"/>
    <property type="match status" value="1"/>
</dbReference>